<keyword evidence="3" id="KW-1185">Reference proteome</keyword>
<reference evidence="2" key="1">
    <citation type="submission" date="2009-08" db="EMBL/GenBank/DDBJ databases">
        <title>Annotation of Salpingoeca rosetta.</title>
        <authorList>
            <consortium name="The Broad Institute Genome Sequencing Platform"/>
            <person name="Russ C."/>
            <person name="Cuomo C."/>
            <person name="Burger G."/>
            <person name="Gray M.W."/>
            <person name="Holland P.W.H."/>
            <person name="King N."/>
            <person name="Lang F.B.F."/>
            <person name="Roger A.J."/>
            <person name="Ruiz-Trillo I."/>
            <person name="Young S.K."/>
            <person name="Zeng Q."/>
            <person name="Gargeya S."/>
            <person name="Alvarado L."/>
            <person name="Berlin A."/>
            <person name="Chapman S.B."/>
            <person name="Chen Z."/>
            <person name="Freedman E."/>
            <person name="Gellesch M."/>
            <person name="Goldberg J."/>
            <person name="Griggs A."/>
            <person name="Gujja S."/>
            <person name="Heilman E."/>
            <person name="Heiman D."/>
            <person name="Howarth C."/>
            <person name="Mehta T."/>
            <person name="Neiman D."/>
            <person name="Pearson M."/>
            <person name="Roberts A."/>
            <person name="Saif S."/>
            <person name="Shea T."/>
            <person name="Shenoy N."/>
            <person name="Sisk P."/>
            <person name="Stolte C."/>
            <person name="Sykes S."/>
            <person name="White J."/>
            <person name="Yandava C."/>
            <person name="Haas B."/>
            <person name="Nusbaum C."/>
            <person name="Birren B."/>
        </authorList>
    </citation>
    <scope>NUCLEOTIDE SEQUENCE [LARGE SCALE GENOMIC DNA]</scope>
    <source>
        <strain evidence="2">ATCC 50818</strain>
    </source>
</reference>
<feature type="region of interest" description="Disordered" evidence="1">
    <location>
        <begin position="77"/>
        <end position="123"/>
    </location>
</feature>
<gene>
    <name evidence="2" type="ORF">PTSG_04645</name>
</gene>
<feature type="compositionally biased region" description="Low complexity" evidence="1">
    <location>
        <begin position="387"/>
        <end position="400"/>
    </location>
</feature>
<dbReference type="GeneID" id="16075318"/>
<dbReference type="EMBL" id="GL832964">
    <property type="protein sequence ID" value="EGD72914.1"/>
    <property type="molecule type" value="Genomic_DNA"/>
</dbReference>
<sequence>MDSLWPTSSDFASCEPMANPMSMDAAFHQMQDPHFTEDQHHNPLLGLDTFHDIFCEDAFDLSSPFLDLACTKYPSPLQDQLDERRRESTSSLSSSSSSSSSSSASTTPSLGDGPTLGDGPLDDMDVLQELGLLPTPFPRPRAISSPIVHASAALDHLLAAGPDNEGDGSHWLTATLEKIAQQGACKPTRTLAKPLPHLRCDETLPPPLLVPRPAQVLRPAQVPRRQQQQRLGPISTATTPTPPLPSTSPNSSTQPSTVFPTHAAPAATAPAMAAAVSPPRLSSSSSSSSSLSASFSTSSVTACASERTRWGTHAANDVVTAAPPCEDGQQGRAQREEALMRYHRLRQEVLAQLCNRPRNVANVIITSNVPPLLSQQQRAKLRLCSAAGTTSTTGGPSAPALALGQPHHQHRGAGAFGGNGNRRRRRSSAAQGSSRTRRGRRGRSRTSRGDDEDAEGDGEEEDAAAFPFPGRASSGRSQRGRQYKLARRFLP</sequence>
<protein>
    <submittedName>
        <fullName evidence="2">Uncharacterized protein</fullName>
    </submittedName>
</protein>
<dbReference type="AlphaFoldDB" id="F2U809"/>
<evidence type="ECO:0000256" key="1">
    <source>
        <dbReference type="SAM" id="MobiDB-lite"/>
    </source>
</evidence>
<proteinExistence type="predicted"/>
<dbReference type="InParanoid" id="F2U809"/>
<feature type="compositionally biased region" description="Acidic residues" evidence="1">
    <location>
        <begin position="450"/>
        <end position="463"/>
    </location>
</feature>
<dbReference type="KEGG" id="sre:PTSG_04645"/>
<feature type="compositionally biased region" description="Low complexity" evidence="1">
    <location>
        <begin position="247"/>
        <end position="260"/>
    </location>
</feature>
<feature type="region of interest" description="Disordered" evidence="1">
    <location>
        <begin position="387"/>
        <end position="491"/>
    </location>
</feature>
<feature type="region of interest" description="Disordered" evidence="1">
    <location>
        <begin position="219"/>
        <end position="260"/>
    </location>
</feature>
<name>F2U809_SALR5</name>
<dbReference type="RefSeq" id="XP_004994736.1">
    <property type="nucleotide sequence ID" value="XM_004994679.1"/>
</dbReference>
<organism evidence="3">
    <name type="scientific">Salpingoeca rosetta (strain ATCC 50818 / BSB-021)</name>
    <dbReference type="NCBI Taxonomy" id="946362"/>
    <lineage>
        <taxon>Eukaryota</taxon>
        <taxon>Choanoflagellata</taxon>
        <taxon>Craspedida</taxon>
        <taxon>Salpingoecidae</taxon>
        <taxon>Salpingoeca</taxon>
    </lineage>
</organism>
<feature type="compositionally biased region" description="Basic residues" evidence="1">
    <location>
        <begin position="478"/>
        <end position="491"/>
    </location>
</feature>
<evidence type="ECO:0000313" key="3">
    <source>
        <dbReference type="Proteomes" id="UP000007799"/>
    </source>
</evidence>
<feature type="compositionally biased region" description="Basic residues" evidence="1">
    <location>
        <begin position="435"/>
        <end position="446"/>
    </location>
</feature>
<feature type="compositionally biased region" description="Low complexity" evidence="1">
    <location>
        <begin position="219"/>
        <end position="239"/>
    </location>
</feature>
<feature type="compositionally biased region" description="Low complexity" evidence="1">
    <location>
        <begin position="89"/>
        <end position="119"/>
    </location>
</feature>
<accession>F2U809</accession>
<evidence type="ECO:0000313" key="2">
    <source>
        <dbReference type="EMBL" id="EGD72914.1"/>
    </source>
</evidence>
<dbReference type="Proteomes" id="UP000007799">
    <property type="component" value="Unassembled WGS sequence"/>
</dbReference>